<dbReference type="KEGG" id="crq:GCK72_020491"/>
<dbReference type="RefSeq" id="XP_053582521.1">
    <property type="nucleotide sequence ID" value="XM_053733608.1"/>
</dbReference>
<dbReference type="GeneID" id="9819470"/>
<dbReference type="Proteomes" id="UP000483820">
    <property type="component" value="Chromosome V"/>
</dbReference>
<keyword evidence="1" id="KW-0812">Transmembrane</keyword>
<proteinExistence type="predicted"/>
<protein>
    <submittedName>
        <fullName evidence="2">Uncharacterized protein</fullName>
    </submittedName>
</protein>
<keyword evidence="1" id="KW-0472">Membrane</keyword>
<reference evidence="2 3" key="1">
    <citation type="submission" date="2019-12" db="EMBL/GenBank/DDBJ databases">
        <title>Chromosome-level assembly of the Caenorhabditis remanei genome.</title>
        <authorList>
            <person name="Teterina A.A."/>
            <person name="Willis J.H."/>
            <person name="Phillips P.C."/>
        </authorList>
    </citation>
    <scope>NUCLEOTIDE SEQUENCE [LARGE SCALE GENOMIC DNA]</scope>
    <source>
        <strain evidence="2 3">PX506</strain>
        <tissue evidence="2">Whole organism</tissue>
    </source>
</reference>
<dbReference type="PANTHER" id="PTHR31562:SF6">
    <property type="entry name" value="DUF268 DOMAIN-CONTAINING PROTEIN-RELATED"/>
    <property type="match status" value="1"/>
</dbReference>
<evidence type="ECO:0000313" key="2">
    <source>
        <dbReference type="EMBL" id="KAF1753934.1"/>
    </source>
</evidence>
<organism evidence="2 3">
    <name type="scientific">Caenorhabditis remanei</name>
    <name type="common">Caenorhabditis vulgaris</name>
    <dbReference type="NCBI Taxonomy" id="31234"/>
    <lineage>
        <taxon>Eukaryota</taxon>
        <taxon>Metazoa</taxon>
        <taxon>Ecdysozoa</taxon>
        <taxon>Nematoda</taxon>
        <taxon>Chromadorea</taxon>
        <taxon>Rhabditida</taxon>
        <taxon>Rhabditina</taxon>
        <taxon>Rhabditomorpha</taxon>
        <taxon>Rhabditoidea</taxon>
        <taxon>Rhabditidae</taxon>
        <taxon>Peloderinae</taxon>
        <taxon>Caenorhabditis</taxon>
    </lineage>
</organism>
<keyword evidence="1" id="KW-1133">Transmembrane helix</keyword>
<name>A0A6A5GGP7_CAERE</name>
<accession>A0A6A5GGP7</accession>
<sequence length="628" mass="71939">MIILRNKRRGMCGRASIEKLCSRCLFIFPVVASITVIWTLFIASNNITTKLTDILAEVDLNETNVNTHKGYITLNEINEFVFKPFGYEIIEATLPVPTVHMLNEPSCGFIFSEWLRVSQKPQPSIPPKEIPESFSDEFLLNGYAGLTKWYFNDHSSTGDSPRNWNRTSEFMSFSKAELGALAYNKESESMYNAMSGYPLRSKSGLVIGSMQPWVEVMALKHGVRKVLTVEYNSLTIPNEFRGRLSATKPVEFAENWQTYAGTFDFAASFSSIEHSGLGRSHRKEEMYLTRLKLSKASNKTNNKVHNSTSFDLQDFNVYTFKGYISLSELNEDAFKPLGYEIIKPTLPVPTLRMLNEPTCEQVFKDWLKILSERQPETPPVHLPIIHADDYLINGYSALSWAYMNNNTKKEMKPKNWDRIGEFLNFSNSQLAALEYQKESESMYHAMNDFKIKGMTGFVVGSMQPWLEVMALQHGAQRILTVEHYSLDIQNGFEDQLSSVHPEDVAKNWQLYSNQFDFAATFSVLQHVGLGRYGDPLDAKGDLREMHKIRCMLKKGGLLFLGVPYGTDSIQYNIQRVYGSLRMAMMFYGFEWIASYSGDSEKPFELHSKRLHKQSLFLYTHYTLVLKKL</sequence>
<feature type="transmembrane region" description="Helical" evidence="1">
    <location>
        <begin position="20"/>
        <end position="41"/>
    </location>
</feature>
<dbReference type="CTD" id="9819470"/>
<dbReference type="EMBL" id="WUAV01000005">
    <property type="protein sequence ID" value="KAF1753934.1"/>
    <property type="molecule type" value="Genomic_DNA"/>
</dbReference>
<dbReference type="Pfam" id="PF03269">
    <property type="entry name" value="DUF268"/>
    <property type="match status" value="2"/>
</dbReference>
<dbReference type="InterPro" id="IPR004951">
    <property type="entry name" value="DUF268_CAE_spp"/>
</dbReference>
<dbReference type="PANTHER" id="PTHR31562">
    <property type="entry name" value="PROTEIN CBG18972"/>
    <property type="match status" value="1"/>
</dbReference>
<evidence type="ECO:0000313" key="3">
    <source>
        <dbReference type="Proteomes" id="UP000483820"/>
    </source>
</evidence>
<evidence type="ECO:0000256" key="1">
    <source>
        <dbReference type="SAM" id="Phobius"/>
    </source>
</evidence>
<gene>
    <name evidence="2" type="ORF">GCK72_020491</name>
</gene>
<dbReference type="AlphaFoldDB" id="A0A6A5GGP7"/>
<comment type="caution">
    <text evidence="2">The sequence shown here is derived from an EMBL/GenBank/DDBJ whole genome shotgun (WGS) entry which is preliminary data.</text>
</comment>